<dbReference type="WBParaSite" id="MBELARI_LOCUS21740">
    <property type="protein sequence ID" value="MBELARI_LOCUS21740"/>
    <property type="gene ID" value="MBELARI_LOCUS21740"/>
</dbReference>
<feature type="transmembrane region" description="Helical" evidence="1">
    <location>
        <begin position="198"/>
        <end position="225"/>
    </location>
</feature>
<feature type="transmembrane region" description="Helical" evidence="1">
    <location>
        <begin position="299"/>
        <end position="326"/>
    </location>
</feature>
<feature type="transmembrane region" description="Helical" evidence="1">
    <location>
        <begin position="97"/>
        <end position="128"/>
    </location>
</feature>
<organism evidence="2 3">
    <name type="scientific">Mesorhabditis belari</name>
    <dbReference type="NCBI Taxonomy" id="2138241"/>
    <lineage>
        <taxon>Eukaryota</taxon>
        <taxon>Metazoa</taxon>
        <taxon>Ecdysozoa</taxon>
        <taxon>Nematoda</taxon>
        <taxon>Chromadorea</taxon>
        <taxon>Rhabditida</taxon>
        <taxon>Rhabditina</taxon>
        <taxon>Rhabditomorpha</taxon>
        <taxon>Rhabditoidea</taxon>
        <taxon>Rhabditidae</taxon>
        <taxon>Mesorhabditinae</taxon>
        <taxon>Mesorhabditis</taxon>
    </lineage>
</organism>
<dbReference type="Proteomes" id="UP000887575">
    <property type="component" value="Unassembled WGS sequence"/>
</dbReference>
<name>A0AAF3F7Y7_9BILA</name>
<evidence type="ECO:0000313" key="2">
    <source>
        <dbReference type="Proteomes" id="UP000887575"/>
    </source>
</evidence>
<feature type="transmembrane region" description="Helical" evidence="1">
    <location>
        <begin position="148"/>
        <end position="173"/>
    </location>
</feature>
<evidence type="ECO:0000313" key="3">
    <source>
        <dbReference type="WBParaSite" id="MBELARI_LOCUS21740"/>
    </source>
</evidence>
<evidence type="ECO:0000256" key="1">
    <source>
        <dbReference type="SAM" id="Phobius"/>
    </source>
</evidence>
<feature type="transmembrane region" description="Helical" evidence="1">
    <location>
        <begin position="231"/>
        <end position="248"/>
    </location>
</feature>
<keyword evidence="1" id="KW-0812">Transmembrane</keyword>
<sequence length="357" mass="40822">MIWCWRPNRVVEKEPLVTDYSCCFCWGCGTAKGGFKFITILNASVFLFVALFTLLGIVVSGPQGFLSVEFVSLIVFACFLFLWLFPSIQALRTEKPVYAQVVLILSLIAISLSLVLFVLNIVAALIYLNHVLNEETATIYFSRDFSQLWIKLAISGPGNIWFLFLVYSFYAYLRDRQLWKEGRDQPMKKSQLEESAPICECGFTFITILNASIFLFVALFTLPVIVASGPQVVYVSLIFFACFFLWLFQSIQALRTEKPVYAQVVWILNLIAISLSLVLDIVAALRYLNHVLNEETATIYFSALLIELAIDVPWNIWALFLVYSFYSYLRDRQLWKEGRGQPMKKSQLEESAPICEV</sequence>
<dbReference type="AlphaFoldDB" id="A0AAF3F7Y7"/>
<accession>A0AAF3F7Y7</accession>
<feature type="transmembrane region" description="Helical" evidence="1">
    <location>
        <begin position="260"/>
        <end position="287"/>
    </location>
</feature>
<reference evidence="3" key="1">
    <citation type="submission" date="2024-02" db="UniProtKB">
        <authorList>
            <consortium name="WormBaseParasite"/>
        </authorList>
    </citation>
    <scope>IDENTIFICATION</scope>
</reference>
<protein>
    <submittedName>
        <fullName evidence="3">Uncharacterized protein</fullName>
    </submittedName>
</protein>
<feature type="transmembrane region" description="Helical" evidence="1">
    <location>
        <begin position="40"/>
        <end position="59"/>
    </location>
</feature>
<keyword evidence="1" id="KW-1133">Transmembrane helix</keyword>
<proteinExistence type="predicted"/>
<keyword evidence="2" id="KW-1185">Reference proteome</keyword>
<feature type="transmembrane region" description="Helical" evidence="1">
    <location>
        <begin position="65"/>
        <end position="85"/>
    </location>
</feature>
<keyword evidence="1" id="KW-0472">Membrane</keyword>